<feature type="signal peptide" evidence="5">
    <location>
        <begin position="1"/>
        <end position="26"/>
    </location>
</feature>
<evidence type="ECO:0000256" key="5">
    <source>
        <dbReference type="SAM" id="SignalP"/>
    </source>
</evidence>
<dbReference type="Pfam" id="PF00496">
    <property type="entry name" value="SBP_bac_5"/>
    <property type="match status" value="1"/>
</dbReference>
<evidence type="ECO:0000256" key="2">
    <source>
        <dbReference type="ARBA" id="ARBA00022448"/>
    </source>
</evidence>
<dbReference type="CDD" id="cd08513">
    <property type="entry name" value="PBP2_thermophilic_Hb8_like"/>
    <property type="match status" value="1"/>
</dbReference>
<feature type="compositionally biased region" description="Pro residues" evidence="4">
    <location>
        <begin position="28"/>
        <end position="50"/>
    </location>
</feature>
<dbReference type="EMBL" id="BEHY01000071">
    <property type="protein sequence ID" value="GBD09828.1"/>
    <property type="molecule type" value="Genomic_DNA"/>
</dbReference>
<evidence type="ECO:0000256" key="1">
    <source>
        <dbReference type="ARBA" id="ARBA00005695"/>
    </source>
</evidence>
<comment type="similarity">
    <text evidence="1">Belongs to the bacterial solute-binding protein 5 family.</text>
</comment>
<dbReference type="PROSITE" id="PS51257">
    <property type="entry name" value="PROKAR_LIPOPROTEIN"/>
    <property type="match status" value="1"/>
</dbReference>
<dbReference type="SUPFAM" id="SSF53850">
    <property type="entry name" value="Periplasmic binding protein-like II"/>
    <property type="match status" value="1"/>
</dbReference>
<feature type="domain" description="Solute-binding protein family 5" evidence="6">
    <location>
        <begin position="167"/>
        <end position="537"/>
    </location>
</feature>
<dbReference type="InterPro" id="IPR039424">
    <property type="entry name" value="SBP_5"/>
</dbReference>
<evidence type="ECO:0000259" key="6">
    <source>
        <dbReference type="Pfam" id="PF00496"/>
    </source>
</evidence>
<dbReference type="GO" id="GO:0015833">
    <property type="term" value="P:peptide transport"/>
    <property type="evidence" value="ECO:0007669"/>
    <property type="project" value="TreeGrafter"/>
</dbReference>
<dbReference type="Gene3D" id="3.40.190.10">
    <property type="entry name" value="Periplasmic binding protein-like II"/>
    <property type="match status" value="1"/>
</dbReference>
<dbReference type="PANTHER" id="PTHR30290">
    <property type="entry name" value="PERIPLASMIC BINDING COMPONENT OF ABC TRANSPORTER"/>
    <property type="match status" value="1"/>
</dbReference>
<organism evidence="7 8">
    <name type="scientific">Candidatus Thermoflexus japonica</name>
    <dbReference type="NCBI Taxonomy" id="2035417"/>
    <lineage>
        <taxon>Bacteria</taxon>
        <taxon>Bacillati</taxon>
        <taxon>Chloroflexota</taxon>
        <taxon>Thermoflexia</taxon>
        <taxon>Thermoflexales</taxon>
        <taxon>Thermoflexaceae</taxon>
        <taxon>Thermoflexus</taxon>
    </lineage>
</organism>
<evidence type="ECO:0000256" key="4">
    <source>
        <dbReference type="SAM" id="MobiDB-lite"/>
    </source>
</evidence>
<gene>
    <name evidence="7" type="primary">appA_2</name>
    <name evidence="7" type="ORF">HRbin22_02089</name>
</gene>
<dbReference type="AlphaFoldDB" id="A0A2H5Y8X8"/>
<proteinExistence type="inferred from homology"/>
<protein>
    <submittedName>
        <fullName evidence="7">Oligopeptide-binding protein AppA</fullName>
    </submittedName>
</protein>
<dbReference type="Proteomes" id="UP000236642">
    <property type="component" value="Unassembled WGS sequence"/>
</dbReference>
<evidence type="ECO:0000256" key="3">
    <source>
        <dbReference type="ARBA" id="ARBA00022729"/>
    </source>
</evidence>
<comment type="caution">
    <text evidence="7">The sequence shown here is derived from an EMBL/GenBank/DDBJ whole genome shotgun (WGS) entry which is preliminary data.</text>
</comment>
<dbReference type="GO" id="GO:1904680">
    <property type="term" value="F:peptide transmembrane transporter activity"/>
    <property type="evidence" value="ECO:0007669"/>
    <property type="project" value="TreeGrafter"/>
</dbReference>
<dbReference type="Gene3D" id="3.10.105.10">
    <property type="entry name" value="Dipeptide-binding Protein, Domain 3"/>
    <property type="match status" value="1"/>
</dbReference>
<feature type="region of interest" description="Disordered" evidence="4">
    <location>
        <begin position="28"/>
        <end position="51"/>
    </location>
</feature>
<evidence type="ECO:0000313" key="8">
    <source>
        <dbReference type="Proteomes" id="UP000236642"/>
    </source>
</evidence>
<evidence type="ECO:0000313" key="7">
    <source>
        <dbReference type="EMBL" id="GBD09828.1"/>
    </source>
</evidence>
<dbReference type="GO" id="GO:0043190">
    <property type="term" value="C:ATP-binding cassette (ABC) transporter complex"/>
    <property type="evidence" value="ECO:0007669"/>
    <property type="project" value="InterPro"/>
</dbReference>
<reference evidence="8" key="1">
    <citation type="submission" date="2017-09" db="EMBL/GenBank/DDBJ databases">
        <title>Metaegenomics of thermophilic ammonia-oxidizing enrichment culture.</title>
        <authorList>
            <person name="Kato S."/>
            <person name="Suzuki K."/>
        </authorList>
    </citation>
    <scope>NUCLEOTIDE SEQUENCE [LARGE SCALE GENOMIC DNA]</scope>
</reference>
<sequence length="632" mass="69957">MVPKKLGWSAAFLLILAFLAGACAPAATPTPAPATQPPQPTPPPPTPTPAPKTLVVCMAQEPPSLYLYSEAMLVKSHVLEAIMDGPIDSRTFAYQPVILEKLPSIKDGDAVIEEVEVSEGTYPIADAAGNVVTLTKGVTVKVLTDPATGKTEDRTFEGGSIKLPVMKVTFKIKDGVKWSDGQPVTAEDSVFSFEVAKAPETKVSKFTVERTAEYKALDARTVQWVGIPGWIDATYFINFWTPLPKHKYGNLTPAQMNEDPDVNRNPLGWGAFMMKEWVAGDHITVVKNPNYWRAGEGLPRIDTVIFRIVQDTNQLLAQLLSGDCDIGTQDAAFDAQAEFLKQAEAEGLLKPQFVLGTSFEHLDFNIQPAPGYQIAAGNDVFQDKRVRQAFAYCIDRKAIIDRVLFGRSEAPAVYMPSIHPLYAKDAVTVYEFNPEKGRALLEEAGWKDTDGDGIRDKGGRKFSVTYGTTAGNRLREQVTQIIQQQLKENCQIEVNLYYKPAREFFADWPDGPVFGRKFDLAEYAWLTGVEPPCELYKTDQIPSDENPGGPNNTGYSNPAYDEACNRALGTLDPDEKKKWHAEAQRIFSEDLPALPLFVRLKIAVASPKVKNFIVDPTANSEMWNIEEFDIER</sequence>
<accession>A0A2H5Y8X8</accession>
<feature type="chain" id="PRO_5014137233" evidence="5">
    <location>
        <begin position="27"/>
        <end position="632"/>
    </location>
</feature>
<dbReference type="InterPro" id="IPR000914">
    <property type="entry name" value="SBP_5_dom"/>
</dbReference>
<dbReference type="PANTHER" id="PTHR30290:SF9">
    <property type="entry name" value="OLIGOPEPTIDE-BINDING PROTEIN APPA"/>
    <property type="match status" value="1"/>
</dbReference>
<name>A0A2H5Y8X8_9CHLR</name>
<keyword evidence="3 5" id="KW-0732">Signal</keyword>
<dbReference type="GO" id="GO:0042597">
    <property type="term" value="C:periplasmic space"/>
    <property type="evidence" value="ECO:0007669"/>
    <property type="project" value="UniProtKB-ARBA"/>
</dbReference>
<keyword evidence="2" id="KW-0813">Transport</keyword>